<protein>
    <submittedName>
        <fullName evidence="1">Uncharacterized protein</fullName>
    </submittedName>
</protein>
<sequence>MVSEAIWQTISRVCRHGTCRKLIRVTNFIGIS</sequence>
<dbReference type="AlphaFoldDB" id="A0A0A9AWE4"/>
<name>A0A0A9AWE4_ARUDO</name>
<reference evidence="1" key="2">
    <citation type="journal article" date="2015" name="Data Brief">
        <title>Shoot transcriptome of the giant reed, Arundo donax.</title>
        <authorList>
            <person name="Barrero R.A."/>
            <person name="Guerrero F.D."/>
            <person name="Moolhuijzen P."/>
            <person name="Goolsby J.A."/>
            <person name="Tidwell J."/>
            <person name="Bellgard S.E."/>
            <person name="Bellgard M.I."/>
        </authorList>
    </citation>
    <scope>NUCLEOTIDE SEQUENCE</scope>
    <source>
        <tissue evidence="1">Shoot tissue taken approximately 20 cm above the soil surface</tissue>
    </source>
</reference>
<accession>A0A0A9AWE4</accession>
<organism evidence="1">
    <name type="scientific">Arundo donax</name>
    <name type="common">Giant reed</name>
    <name type="synonym">Donax arundinaceus</name>
    <dbReference type="NCBI Taxonomy" id="35708"/>
    <lineage>
        <taxon>Eukaryota</taxon>
        <taxon>Viridiplantae</taxon>
        <taxon>Streptophyta</taxon>
        <taxon>Embryophyta</taxon>
        <taxon>Tracheophyta</taxon>
        <taxon>Spermatophyta</taxon>
        <taxon>Magnoliopsida</taxon>
        <taxon>Liliopsida</taxon>
        <taxon>Poales</taxon>
        <taxon>Poaceae</taxon>
        <taxon>PACMAD clade</taxon>
        <taxon>Arundinoideae</taxon>
        <taxon>Arundineae</taxon>
        <taxon>Arundo</taxon>
    </lineage>
</organism>
<dbReference type="EMBL" id="GBRH01246473">
    <property type="protein sequence ID" value="JAD51422.1"/>
    <property type="molecule type" value="Transcribed_RNA"/>
</dbReference>
<proteinExistence type="predicted"/>
<reference evidence="1" key="1">
    <citation type="submission" date="2014-09" db="EMBL/GenBank/DDBJ databases">
        <authorList>
            <person name="Magalhaes I.L.F."/>
            <person name="Oliveira U."/>
            <person name="Santos F.R."/>
            <person name="Vidigal T.H.D.A."/>
            <person name="Brescovit A.D."/>
            <person name="Santos A.J."/>
        </authorList>
    </citation>
    <scope>NUCLEOTIDE SEQUENCE</scope>
    <source>
        <tissue evidence="1">Shoot tissue taken approximately 20 cm above the soil surface</tissue>
    </source>
</reference>
<evidence type="ECO:0000313" key="1">
    <source>
        <dbReference type="EMBL" id="JAD51422.1"/>
    </source>
</evidence>